<feature type="region of interest" description="Disordered" evidence="7">
    <location>
        <begin position="1"/>
        <end position="21"/>
    </location>
</feature>
<dbReference type="InterPro" id="IPR004358">
    <property type="entry name" value="Sig_transdc_His_kin-like_C"/>
</dbReference>
<dbReference type="AlphaFoldDB" id="A0AAV9U461"/>
<proteinExistence type="predicted"/>
<dbReference type="GO" id="GO:0000155">
    <property type="term" value="F:phosphorelay sensor kinase activity"/>
    <property type="evidence" value="ECO:0007669"/>
    <property type="project" value="InterPro"/>
</dbReference>
<dbReference type="SUPFAM" id="SSF52172">
    <property type="entry name" value="CheY-like"/>
    <property type="match status" value="1"/>
</dbReference>
<dbReference type="GO" id="GO:0009927">
    <property type="term" value="F:histidine phosphotransfer kinase activity"/>
    <property type="evidence" value="ECO:0007669"/>
    <property type="project" value="TreeGrafter"/>
</dbReference>
<dbReference type="PRINTS" id="PR00344">
    <property type="entry name" value="BCTRLSENSOR"/>
</dbReference>
<evidence type="ECO:0000256" key="7">
    <source>
        <dbReference type="SAM" id="MobiDB-lite"/>
    </source>
</evidence>
<dbReference type="CDD" id="cd17546">
    <property type="entry name" value="REC_hyHK_CKI1_RcsC-like"/>
    <property type="match status" value="1"/>
</dbReference>
<evidence type="ECO:0000259" key="8">
    <source>
        <dbReference type="PROSITE" id="PS50109"/>
    </source>
</evidence>
<evidence type="ECO:0000313" key="10">
    <source>
        <dbReference type="EMBL" id="KAK6334166.1"/>
    </source>
</evidence>
<dbReference type="Pfam" id="PF00072">
    <property type="entry name" value="Response_reg"/>
    <property type="match status" value="1"/>
</dbReference>
<dbReference type="SMART" id="SM00448">
    <property type="entry name" value="REC"/>
    <property type="match status" value="1"/>
</dbReference>
<evidence type="ECO:0000256" key="4">
    <source>
        <dbReference type="ARBA" id="ARBA00022679"/>
    </source>
</evidence>
<feature type="domain" description="Response regulatory" evidence="9">
    <location>
        <begin position="789"/>
        <end position="916"/>
    </location>
</feature>
<feature type="modified residue" description="4-aspartylphosphate" evidence="6">
    <location>
        <position position="845"/>
    </location>
</feature>
<dbReference type="InterPro" id="IPR001789">
    <property type="entry name" value="Sig_transdc_resp-reg_receiver"/>
</dbReference>
<dbReference type="Proteomes" id="UP001375240">
    <property type="component" value="Unassembled WGS sequence"/>
</dbReference>
<evidence type="ECO:0000313" key="11">
    <source>
        <dbReference type="Proteomes" id="UP001375240"/>
    </source>
</evidence>
<dbReference type="SUPFAM" id="SSF55874">
    <property type="entry name" value="ATPase domain of HSP90 chaperone/DNA topoisomerase II/histidine kinase"/>
    <property type="match status" value="1"/>
</dbReference>
<dbReference type="InterPro" id="IPR036890">
    <property type="entry name" value="HATPase_C_sf"/>
</dbReference>
<evidence type="ECO:0000256" key="3">
    <source>
        <dbReference type="ARBA" id="ARBA00022553"/>
    </source>
</evidence>
<dbReference type="InterPro" id="IPR005467">
    <property type="entry name" value="His_kinase_dom"/>
</dbReference>
<keyword evidence="11" id="KW-1185">Reference proteome</keyword>
<feature type="region of interest" description="Disordered" evidence="7">
    <location>
        <begin position="661"/>
        <end position="778"/>
    </location>
</feature>
<dbReference type="FunFam" id="1.10.287.130:FF:000100">
    <property type="entry name" value="Sensor histidine kinase/response regulator"/>
    <property type="match status" value="1"/>
</dbReference>
<keyword evidence="5" id="KW-0418">Kinase</keyword>
<dbReference type="InterPro" id="IPR003594">
    <property type="entry name" value="HATPase_dom"/>
</dbReference>
<gene>
    <name evidence="10" type="ORF">TWF696_002668</name>
</gene>
<dbReference type="SMART" id="SM00387">
    <property type="entry name" value="HATPase_c"/>
    <property type="match status" value="1"/>
</dbReference>
<evidence type="ECO:0000256" key="1">
    <source>
        <dbReference type="ARBA" id="ARBA00000085"/>
    </source>
</evidence>
<evidence type="ECO:0000256" key="5">
    <source>
        <dbReference type="ARBA" id="ARBA00022777"/>
    </source>
</evidence>
<evidence type="ECO:0000256" key="2">
    <source>
        <dbReference type="ARBA" id="ARBA00012438"/>
    </source>
</evidence>
<dbReference type="EC" id="2.7.13.3" evidence="2"/>
<accession>A0AAV9U461</accession>
<dbReference type="Pfam" id="PF02518">
    <property type="entry name" value="HATPase_c"/>
    <property type="match status" value="1"/>
</dbReference>
<dbReference type="EMBL" id="JAVHNQ010000013">
    <property type="protein sequence ID" value="KAK6334166.1"/>
    <property type="molecule type" value="Genomic_DNA"/>
</dbReference>
<dbReference type="Gene3D" id="1.10.287.130">
    <property type="match status" value="1"/>
</dbReference>
<comment type="catalytic activity">
    <reaction evidence="1">
        <text>ATP + protein L-histidine = ADP + protein N-phospho-L-histidine.</text>
        <dbReference type="EC" id="2.7.13.3"/>
    </reaction>
</comment>
<dbReference type="InterPro" id="IPR036097">
    <property type="entry name" value="HisK_dim/P_sf"/>
</dbReference>
<dbReference type="InterPro" id="IPR003661">
    <property type="entry name" value="HisK_dim/P_dom"/>
</dbReference>
<dbReference type="GO" id="GO:0005886">
    <property type="term" value="C:plasma membrane"/>
    <property type="evidence" value="ECO:0007669"/>
    <property type="project" value="TreeGrafter"/>
</dbReference>
<organism evidence="10 11">
    <name type="scientific">Orbilia brochopaga</name>
    <dbReference type="NCBI Taxonomy" id="3140254"/>
    <lineage>
        <taxon>Eukaryota</taxon>
        <taxon>Fungi</taxon>
        <taxon>Dikarya</taxon>
        <taxon>Ascomycota</taxon>
        <taxon>Pezizomycotina</taxon>
        <taxon>Orbiliomycetes</taxon>
        <taxon>Orbiliales</taxon>
        <taxon>Orbiliaceae</taxon>
        <taxon>Orbilia</taxon>
    </lineage>
</organism>
<name>A0AAV9U461_9PEZI</name>
<evidence type="ECO:0000259" key="9">
    <source>
        <dbReference type="PROSITE" id="PS50110"/>
    </source>
</evidence>
<feature type="compositionally biased region" description="Pro residues" evidence="7">
    <location>
        <begin position="723"/>
        <end position="732"/>
    </location>
</feature>
<dbReference type="PROSITE" id="PS50110">
    <property type="entry name" value="RESPONSE_REGULATORY"/>
    <property type="match status" value="1"/>
</dbReference>
<keyword evidence="4" id="KW-0808">Transferase</keyword>
<dbReference type="SUPFAM" id="SSF47384">
    <property type="entry name" value="Homodimeric domain of signal transducing histidine kinase"/>
    <property type="match status" value="1"/>
</dbReference>
<reference evidence="10 11" key="1">
    <citation type="submission" date="2019-10" db="EMBL/GenBank/DDBJ databases">
        <authorList>
            <person name="Palmer J.M."/>
        </authorList>
    </citation>
    <scope>NUCLEOTIDE SEQUENCE [LARGE SCALE GENOMIC DNA]</scope>
    <source>
        <strain evidence="10 11">TWF696</strain>
    </source>
</reference>
<dbReference type="CDD" id="cd00082">
    <property type="entry name" value="HisKA"/>
    <property type="match status" value="1"/>
</dbReference>
<feature type="domain" description="Histidine kinase" evidence="8">
    <location>
        <begin position="542"/>
        <end position="658"/>
    </location>
</feature>
<dbReference type="PROSITE" id="PS50109">
    <property type="entry name" value="HIS_KIN"/>
    <property type="match status" value="1"/>
</dbReference>
<protein>
    <recommendedName>
        <fullName evidence="2">histidine kinase</fullName>
        <ecNumber evidence="2">2.7.13.3</ecNumber>
    </recommendedName>
</protein>
<feature type="compositionally biased region" description="Polar residues" evidence="7">
    <location>
        <begin position="695"/>
        <end position="706"/>
    </location>
</feature>
<sequence>MNGSSSSLMDVDGVPPDADDLRDPTICIPSCDHKSIIHSTHPDFVKMMSKHYVHDEMHARHQISTLKLKLNTLRGDAFWETMMRGMADIAGSQYTFVAKRILHGDTQSAVEYPPLGEEGSCLMGLAYYVRDHDGKDTLYKDVQYKGYRCPCAHMKHDKVLVIPDGLPQLFPDNPNSDALPIPAEAYLATPLFTDGKCYGHIGMMWSKWGLENKAGLSWAFLEIFMKSLEDLVTWRILDKPGNPSDSALIARPWNPFMGNVVLHEDVSPQQTIRPAARNLSHELRTPLQGVVGMLDVMLASLDSLEEGPSAEVLSHFVHDMRKNIENCQDSAQRVVDAADNMVHALDLNSDIALDPLPLPRPEPLPSSIMAKLSGPYADRSPPNPKKRKRTDGNDDGPSTPLPPGRSKTPPVEGSSNKHRRLRHARGGRANSLPPDDFSRREIDTSLNRPGSVLPLPPTGATPSGTHTIHQEASGQVTLNHKRLNLIEFISGMLQVALKSGGRPDRVQVVPNQYGEIVTATRSSGALRIDWSVEFVPPMLIIDKLTLEKTLYAVLHNAVKFTPKGDVKLVATVTPDSKCVQFKVTDTGPGIKPEFVPHIFRMWRRQDNSLTRAFDGVGLGLFVAKRLAIRLGGDITLVNTVTEGPRTGSEFHIILPIEMGKDTKLGRSGSPAIAARKPVDRHSLSQGLASPEFPRPTTSSTDMSSPVQAHARNVPQQQQQQQQQPPPPPPPQPQDSSVTPTEEPSIPYRPRKQSLTLRQPVNGTGSDSRRLSTSKKNRFDRELGKKLPIRILVVEDNNINRNLITKMLRTLGFAESNIVEANDGEDAVAVMMIDSEDSPIELILMDLWMPGMNGIEATERIFALPQYKNGGRRLTVLAVSADASPEAHRDITRVGMQGFLKKPHTIEGLEQLIVENFRNGFTNGAASA</sequence>
<dbReference type="Gene3D" id="3.40.50.2300">
    <property type="match status" value="1"/>
</dbReference>
<feature type="compositionally biased region" description="Polar residues" evidence="7">
    <location>
        <begin position="752"/>
        <end position="765"/>
    </location>
</feature>
<dbReference type="PANTHER" id="PTHR43047">
    <property type="entry name" value="TWO-COMPONENT HISTIDINE PROTEIN KINASE"/>
    <property type="match status" value="1"/>
</dbReference>
<evidence type="ECO:0000256" key="6">
    <source>
        <dbReference type="PROSITE-ProRule" id="PRU00169"/>
    </source>
</evidence>
<dbReference type="Gene3D" id="3.30.565.10">
    <property type="entry name" value="Histidine kinase-like ATPase, C-terminal domain"/>
    <property type="match status" value="1"/>
</dbReference>
<feature type="compositionally biased region" description="Basic residues" evidence="7">
    <location>
        <begin position="416"/>
        <end position="426"/>
    </location>
</feature>
<keyword evidence="3 6" id="KW-0597">Phosphoprotein</keyword>
<comment type="caution">
    <text evidence="10">The sequence shown here is derived from an EMBL/GenBank/DDBJ whole genome shotgun (WGS) entry which is preliminary data.</text>
</comment>
<feature type="region of interest" description="Disordered" evidence="7">
    <location>
        <begin position="362"/>
        <end position="463"/>
    </location>
</feature>
<dbReference type="PANTHER" id="PTHR43047:SF2">
    <property type="entry name" value="HISTIDINE KINASE M7"/>
    <property type="match status" value="1"/>
</dbReference>
<dbReference type="InterPro" id="IPR011006">
    <property type="entry name" value="CheY-like_superfamily"/>
</dbReference>